<dbReference type="EMBL" id="CABEEZ010000019">
    <property type="protein sequence ID" value="VTR19261.1"/>
    <property type="molecule type" value="Genomic_DNA"/>
</dbReference>
<sequence>MKNGCSMTGSALDKVVVENNALGKCTPLTCKAIVDPLEGGGGIIGGGGLSGGVGKPKDKQI</sequence>
<name>A0A4U9TTJ2_SERFO</name>
<reference evidence="1" key="1">
    <citation type="submission" date="2019-05" db="EMBL/GenBank/DDBJ databases">
        <authorList>
            <consortium name="Pathogen Informatics"/>
        </authorList>
    </citation>
    <scope>NUCLEOTIDE SEQUENCE [LARGE SCALE GENOMIC DNA]</scope>
    <source>
        <strain evidence="1">NCTC12965</strain>
    </source>
</reference>
<organism evidence="1">
    <name type="scientific">Serratia fonticola</name>
    <dbReference type="NCBI Taxonomy" id="47917"/>
    <lineage>
        <taxon>Bacteria</taxon>
        <taxon>Pseudomonadati</taxon>
        <taxon>Pseudomonadota</taxon>
        <taxon>Gammaproteobacteria</taxon>
        <taxon>Enterobacterales</taxon>
        <taxon>Yersiniaceae</taxon>
        <taxon>Serratia</taxon>
    </lineage>
</organism>
<evidence type="ECO:0000313" key="1">
    <source>
        <dbReference type="EMBL" id="VTR19261.1"/>
    </source>
</evidence>
<accession>A0A4U9TTJ2</accession>
<protein>
    <submittedName>
        <fullName evidence="1">Uncharacterized protein</fullName>
    </submittedName>
</protein>
<dbReference type="AlphaFoldDB" id="A0A4U9TTJ2"/>
<gene>
    <name evidence="1" type="ORF">NCTC12965_00766</name>
</gene>
<proteinExistence type="predicted"/>